<keyword evidence="3" id="KW-1185">Reference proteome</keyword>
<protein>
    <recommendedName>
        <fullName evidence="4">Flp pilus assembly protein, pilin Flp</fullName>
    </recommendedName>
</protein>
<evidence type="ECO:0000313" key="3">
    <source>
        <dbReference type="Proteomes" id="UP001157017"/>
    </source>
</evidence>
<dbReference type="Proteomes" id="UP001157017">
    <property type="component" value="Unassembled WGS sequence"/>
</dbReference>
<reference evidence="3" key="1">
    <citation type="journal article" date="2019" name="Int. J. Syst. Evol. Microbiol.">
        <title>The Global Catalogue of Microorganisms (GCM) 10K type strain sequencing project: providing services to taxonomists for standard genome sequencing and annotation.</title>
        <authorList>
            <consortium name="The Broad Institute Genomics Platform"/>
            <consortium name="The Broad Institute Genome Sequencing Center for Infectious Disease"/>
            <person name="Wu L."/>
            <person name="Ma J."/>
        </authorList>
    </citation>
    <scope>NUCLEOTIDE SEQUENCE [LARGE SCALE GENOMIC DNA]</scope>
    <source>
        <strain evidence="3">NBRC 108730</strain>
    </source>
</reference>
<gene>
    <name evidence="2" type="ORF">GCM10025868_12170</name>
</gene>
<keyword evidence="1" id="KW-1133">Transmembrane helix</keyword>
<evidence type="ECO:0008006" key="4">
    <source>
        <dbReference type="Google" id="ProtNLM"/>
    </source>
</evidence>
<proteinExistence type="predicted"/>
<evidence type="ECO:0000256" key="1">
    <source>
        <dbReference type="SAM" id="Phobius"/>
    </source>
</evidence>
<keyword evidence="1" id="KW-0472">Membrane</keyword>
<name>A0ABQ6JGC4_9ACTN</name>
<evidence type="ECO:0000313" key="2">
    <source>
        <dbReference type="EMBL" id="GMA85967.1"/>
    </source>
</evidence>
<comment type="caution">
    <text evidence="2">The sequence shown here is derived from an EMBL/GenBank/DDBJ whole genome shotgun (WGS) entry which is preliminary data.</text>
</comment>
<sequence>MARLRLIGADPAEPADRGDVPGWVLVTIMTAGLVAALWAVAGPMLTNLFRDAVQGAVGG</sequence>
<dbReference type="EMBL" id="BSUZ01000001">
    <property type="protein sequence ID" value="GMA85967.1"/>
    <property type="molecule type" value="Genomic_DNA"/>
</dbReference>
<accession>A0ABQ6JGC4</accession>
<organism evidence="2 3">
    <name type="scientific">Angustibacter aerolatus</name>
    <dbReference type="NCBI Taxonomy" id="1162965"/>
    <lineage>
        <taxon>Bacteria</taxon>
        <taxon>Bacillati</taxon>
        <taxon>Actinomycetota</taxon>
        <taxon>Actinomycetes</taxon>
        <taxon>Kineosporiales</taxon>
        <taxon>Kineosporiaceae</taxon>
    </lineage>
</organism>
<keyword evidence="1" id="KW-0812">Transmembrane</keyword>
<feature type="transmembrane region" description="Helical" evidence="1">
    <location>
        <begin position="20"/>
        <end position="41"/>
    </location>
</feature>